<proteinExistence type="inferred from homology"/>
<dbReference type="PIRSF" id="PIRSF002741">
    <property type="entry name" value="MppA"/>
    <property type="match status" value="1"/>
</dbReference>
<dbReference type="AlphaFoldDB" id="A0A501X5D5"/>
<keyword evidence="6" id="KW-1185">Reference proteome</keyword>
<protein>
    <submittedName>
        <fullName evidence="5">ABC transporter substrate-binding protein</fullName>
    </submittedName>
</protein>
<dbReference type="GO" id="GO:1904680">
    <property type="term" value="F:peptide transmembrane transporter activity"/>
    <property type="evidence" value="ECO:0007669"/>
    <property type="project" value="TreeGrafter"/>
</dbReference>
<dbReference type="Pfam" id="PF00496">
    <property type="entry name" value="SBP_bac_5"/>
    <property type="match status" value="1"/>
</dbReference>
<dbReference type="Gene3D" id="3.10.105.10">
    <property type="entry name" value="Dipeptide-binding Protein, Domain 3"/>
    <property type="match status" value="1"/>
</dbReference>
<evidence type="ECO:0000256" key="1">
    <source>
        <dbReference type="ARBA" id="ARBA00005695"/>
    </source>
</evidence>
<comment type="similarity">
    <text evidence="1">Belongs to the bacterial solute-binding protein 5 family.</text>
</comment>
<gene>
    <name evidence="5" type="ORF">FJM67_01005</name>
</gene>
<dbReference type="EMBL" id="VFRR01000001">
    <property type="protein sequence ID" value="TPE55661.1"/>
    <property type="molecule type" value="Genomic_DNA"/>
</dbReference>
<name>A0A501X5D5_9GAMM</name>
<accession>A0A501X5D5</accession>
<keyword evidence="2" id="KW-0813">Transport</keyword>
<dbReference type="GO" id="GO:0030288">
    <property type="term" value="C:outer membrane-bounded periplasmic space"/>
    <property type="evidence" value="ECO:0007669"/>
    <property type="project" value="UniProtKB-ARBA"/>
</dbReference>
<organism evidence="5 6">
    <name type="scientific">Maribrevibacterium harenarium</name>
    <dbReference type="NCBI Taxonomy" id="2589817"/>
    <lineage>
        <taxon>Bacteria</taxon>
        <taxon>Pseudomonadati</taxon>
        <taxon>Pseudomonadota</taxon>
        <taxon>Gammaproteobacteria</taxon>
        <taxon>Oceanospirillales</taxon>
        <taxon>Oceanospirillaceae</taxon>
        <taxon>Maribrevibacterium</taxon>
    </lineage>
</organism>
<dbReference type="Proteomes" id="UP000315901">
    <property type="component" value="Unassembled WGS sequence"/>
</dbReference>
<evidence type="ECO:0000313" key="6">
    <source>
        <dbReference type="Proteomes" id="UP000315901"/>
    </source>
</evidence>
<comment type="caution">
    <text evidence="5">The sequence shown here is derived from an EMBL/GenBank/DDBJ whole genome shotgun (WGS) entry which is preliminary data.</text>
</comment>
<dbReference type="PANTHER" id="PTHR30290:SF9">
    <property type="entry name" value="OLIGOPEPTIDE-BINDING PROTEIN APPA"/>
    <property type="match status" value="1"/>
</dbReference>
<dbReference type="RefSeq" id="WP_140586809.1">
    <property type="nucleotide sequence ID" value="NZ_VFRR01000001.1"/>
</dbReference>
<dbReference type="GO" id="GO:0015833">
    <property type="term" value="P:peptide transport"/>
    <property type="evidence" value="ECO:0007669"/>
    <property type="project" value="TreeGrafter"/>
</dbReference>
<dbReference type="Gene3D" id="3.40.190.10">
    <property type="entry name" value="Periplasmic binding protein-like II"/>
    <property type="match status" value="1"/>
</dbReference>
<dbReference type="CDD" id="cd08498">
    <property type="entry name" value="PBP2_NikA_DppA_OppA_like_2"/>
    <property type="match status" value="1"/>
</dbReference>
<evidence type="ECO:0000313" key="5">
    <source>
        <dbReference type="EMBL" id="TPE55661.1"/>
    </source>
</evidence>
<sequence length="507" mass="57436">MVMRTLICLVLTVWLSHAQSKQLRIAVEGALVSLDPHEQLSETGEQYAHTVFDPLVRWRQDGTFEPRLATSWAQLDRSTLRLFLRKDVLFHSGNGMTADDVLFSLARLQRSVDFKGLFNVIERVEKIDNYTVDLHTRHPYPLLLNVLAYAFILDSKFYAGRDEVVKYQATFASQHASGSGPYTVTKRIVGQVLEVTRNPRYWDSEATGNVDALTFIPIRSDSTRLAALLSGEVDVASPIAPVDIERVQRNPALKMFVEPGTRIVMLQLNQQRRTELKNPRIRKAIRLAINEPLLVQKVLRNMGTAAGQLSAPSFLGHLEDLQPEYNPDLARALMREAGYEKGFRLTMMAPNNRYMADEQIAQAVAAMLAKINIHVDLKTFPKAQYFQFYDQRAADILMLGWQADTFDSNNIFEFVLACSDITKGTGVYNSAGFCSAAIDSDIAQANREMNPEQRVRTLQRIERTAREEEAVLPLYWQPLVWASKQEVPLESVINFLNVPYWGDLTVP</sequence>
<dbReference type="Gene3D" id="3.90.76.10">
    <property type="entry name" value="Dipeptide-binding Protein, Domain 1"/>
    <property type="match status" value="1"/>
</dbReference>
<keyword evidence="3" id="KW-0732">Signal</keyword>
<feature type="domain" description="Solute-binding protein family 5" evidence="4">
    <location>
        <begin position="64"/>
        <end position="421"/>
    </location>
</feature>
<dbReference type="SUPFAM" id="SSF53850">
    <property type="entry name" value="Periplasmic binding protein-like II"/>
    <property type="match status" value="1"/>
</dbReference>
<dbReference type="InterPro" id="IPR039424">
    <property type="entry name" value="SBP_5"/>
</dbReference>
<dbReference type="InterPro" id="IPR030678">
    <property type="entry name" value="Peptide/Ni-bd"/>
</dbReference>
<reference evidence="5 6" key="1">
    <citation type="submission" date="2019-06" db="EMBL/GenBank/DDBJ databases">
        <title>A novel bacterium of genus Marinomonas, isolated from coastal sand.</title>
        <authorList>
            <person name="Huang H."/>
            <person name="Mo K."/>
            <person name="Hu Y."/>
        </authorList>
    </citation>
    <scope>NUCLEOTIDE SEQUENCE [LARGE SCALE GENOMIC DNA]</scope>
    <source>
        <strain evidence="5 6">HB171799</strain>
    </source>
</reference>
<dbReference type="PANTHER" id="PTHR30290">
    <property type="entry name" value="PERIPLASMIC BINDING COMPONENT OF ABC TRANSPORTER"/>
    <property type="match status" value="1"/>
</dbReference>
<dbReference type="OrthoDB" id="9801912at2"/>
<dbReference type="InterPro" id="IPR000914">
    <property type="entry name" value="SBP_5_dom"/>
</dbReference>
<dbReference type="GO" id="GO:0043190">
    <property type="term" value="C:ATP-binding cassette (ABC) transporter complex"/>
    <property type="evidence" value="ECO:0007669"/>
    <property type="project" value="InterPro"/>
</dbReference>
<evidence type="ECO:0000259" key="4">
    <source>
        <dbReference type="Pfam" id="PF00496"/>
    </source>
</evidence>
<evidence type="ECO:0000256" key="2">
    <source>
        <dbReference type="ARBA" id="ARBA00022448"/>
    </source>
</evidence>
<evidence type="ECO:0000256" key="3">
    <source>
        <dbReference type="ARBA" id="ARBA00022729"/>
    </source>
</evidence>